<evidence type="ECO:0000259" key="8">
    <source>
        <dbReference type="Pfam" id="PF00326"/>
    </source>
</evidence>
<dbReference type="Pfam" id="PF00930">
    <property type="entry name" value="DPPIV_N"/>
    <property type="match status" value="1"/>
</dbReference>
<dbReference type="Pfam" id="PF07676">
    <property type="entry name" value="PD40"/>
    <property type="match status" value="3"/>
</dbReference>
<dbReference type="EMBL" id="QNQU01000004">
    <property type="protein sequence ID" value="RBQ09912.1"/>
    <property type="molecule type" value="Genomic_DNA"/>
</dbReference>
<dbReference type="SUPFAM" id="SSF53474">
    <property type="entry name" value="alpha/beta-Hydrolases"/>
    <property type="match status" value="1"/>
</dbReference>
<dbReference type="InterPro" id="IPR011659">
    <property type="entry name" value="WD40"/>
</dbReference>
<evidence type="ECO:0000256" key="4">
    <source>
        <dbReference type="ARBA" id="ARBA00032284"/>
    </source>
</evidence>
<dbReference type="RefSeq" id="WP_113947847.1">
    <property type="nucleotide sequence ID" value="NZ_QNQU01000004.1"/>
</dbReference>
<dbReference type="Pfam" id="PF00326">
    <property type="entry name" value="Peptidase_S9"/>
    <property type="match status" value="1"/>
</dbReference>
<keyword evidence="7" id="KW-0732">Signal</keyword>
<dbReference type="Gene3D" id="2.120.10.30">
    <property type="entry name" value="TolB, C-terminal domain"/>
    <property type="match status" value="2"/>
</dbReference>
<dbReference type="InterPro" id="IPR002471">
    <property type="entry name" value="Pept_S9_AS"/>
</dbReference>
<keyword evidence="3" id="KW-0007">Acetylation</keyword>
<dbReference type="GO" id="GO:0004252">
    <property type="term" value="F:serine-type endopeptidase activity"/>
    <property type="evidence" value="ECO:0007669"/>
    <property type="project" value="InterPro"/>
</dbReference>
<gene>
    <name evidence="10" type="ORF">DRW42_05565</name>
</gene>
<evidence type="ECO:0000313" key="10">
    <source>
        <dbReference type="EMBL" id="RBQ09912.1"/>
    </source>
</evidence>
<dbReference type="InterPro" id="IPR029058">
    <property type="entry name" value="AB_hydrolase_fold"/>
</dbReference>
<evidence type="ECO:0000256" key="1">
    <source>
        <dbReference type="ARBA" id="ARBA00022801"/>
    </source>
</evidence>
<feature type="domain" description="Dipeptidylpeptidase IV N-terminal" evidence="9">
    <location>
        <begin position="292"/>
        <end position="398"/>
    </location>
</feature>
<dbReference type="PANTHER" id="PTHR42776">
    <property type="entry name" value="SERINE PEPTIDASE S9 FAMILY MEMBER"/>
    <property type="match status" value="1"/>
</dbReference>
<dbReference type="OrthoDB" id="9777457at2"/>
<dbReference type="Proteomes" id="UP000252081">
    <property type="component" value="Unassembled WGS sequence"/>
</dbReference>
<feature type="chain" id="PRO_5017026512" description="Acyl-peptide hydrolase" evidence="7">
    <location>
        <begin position="20"/>
        <end position="693"/>
    </location>
</feature>
<feature type="domain" description="Peptidase S9 prolyl oligopeptidase catalytic" evidence="8">
    <location>
        <begin position="493"/>
        <end position="689"/>
    </location>
</feature>
<name>A0A366L9V2_9SPHI</name>
<evidence type="ECO:0000259" key="9">
    <source>
        <dbReference type="Pfam" id="PF00930"/>
    </source>
</evidence>
<dbReference type="Gene3D" id="3.40.50.1820">
    <property type="entry name" value="alpha/beta hydrolase"/>
    <property type="match status" value="1"/>
</dbReference>
<dbReference type="AlphaFoldDB" id="A0A366L9V2"/>
<feature type="signal peptide" evidence="7">
    <location>
        <begin position="1"/>
        <end position="19"/>
    </location>
</feature>
<proteinExistence type="predicted"/>
<dbReference type="InterPro" id="IPR002469">
    <property type="entry name" value="Peptidase_S9B_N"/>
</dbReference>
<dbReference type="InterPro" id="IPR001375">
    <property type="entry name" value="Peptidase_S9_cat"/>
</dbReference>
<dbReference type="SUPFAM" id="SSF82171">
    <property type="entry name" value="DPP6 N-terminal domain-like"/>
    <property type="match status" value="1"/>
</dbReference>
<protein>
    <recommendedName>
        <fullName evidence="5">Acyl-peptide hydrolase</fullName>
    </recommendedName>
    <alternativeName>
        <fullName evidence="4">Acylaminoacyl-peptidase</fullName>
    </alternativeName>
</protein>
<dbReference type="InterPro" id="IPR011042">
    <property type="entry name" value="6-blade_b-propeller_TolB-like"/>
</dbReference>
<evidence type="ECO:0000313" key="11">
    <source>
        <dbReference type="Proteomes" id="UP000252081"/>
    </source>
</evidence>
<sequence>MKKILFSLIVLLSTSNIFAQSFSLKSVLSYPFPTQLVASPVGSKIAWAANEQGIRNIYTAEAPDYKAIKITDYAEDDGQELTSLSISADGKWIVFVRGGDHGGRDGGPVNANSSPIAPKVQVLSVPFVGGKVVTLGEGDNPVISPSNDQVIFAKSGQVMISPVDGTSAAKNLFYAKGINGACKWSPDGKKVAFISNRTDHSFLGIYTDQQTPVKWLLPSFSKDNTPVWSPDGNDIAFIRTPGIGGETDSILTKKHQPWAIWTVNVNTGTGKQIWKAPETFRGSFPSIDGGANLLWAEGKIIFTSYEDGWPHLYAINPDGSKRLLLTPGNFAIENIKLSIDKKTLVFAANAGNDKDDLDRRHIYKVSVDKADMQALTLGNGIEAYPVIAGDNQTFFCLSSTAEMPLLPALINKKTLKLIGKSLIPEDFPLKDMVIPKHVSFKAADGNTVYGQLFLPKKVFKNQPAIVYVHGGPQRQMFLGWNPMDYYSMDYALNQYLVKLGFTVLSVNYRLGIGYGYEFHKPMRAGAQGASEYQDIKAAGQWLAAQPNINKDKIGIYGGSYGGYLTALALGKDSRLFAAGVDIHGVNNRFTSLDQEGRKPAPDALLAAKVAEESSPVSYVSTWTSPTLIIHADDDRNVAFNQSVDLVKRFEDKKFDFEFLSIPDDTHHWMKFSNGLKVSEATADFLKRKLMDKK</sequence>
<evidence type="ECO:0000256" key="6">
    <source>
        <dbReference type="ARBA" id="ARBA00045885"/>
    </source>
</evidence>
<dbReference type="PANTHER" id="PTHR42776:SF27">
    <property type="entry name" value="DIPEPTIDYL PEPTIDASE FAMILY MEMBER 6"/>
    <property type="match status" value="1"/>
</dbReference>
<dbReference type="GO" id="GO:0006508">
    <property type="term" value="P:proteolysis"/>
    <property type="evidence" value="ECO:0007669"/>
    <property type="project" value="InterPro"/>
</dbReference>
<organism evidence="10 11">
    <name type="scientific">Pedobacter miscanthi</name>
    <dbReference type="NCBI Taxonomy" id="2259170"/>
    <lineage>
        <taxon>Bacteria</taxon>
        <taxon>Pseudomonadati</taxon>
        <taxon>Bacteroidota</taxon>
        <taxon>Sphingobacteriia</taxon>
        <taxon>Sphingobacteriales</taxon>
        <taxon>Sphingobacteriaceae</taxon>
        <taxon>Pedobacter</taxon>
    </lineage>
</organism>
<reference evidence="10 11" key="1">
    <citation type="submission" date="2018-07" db="EMBL/GenBank/DDBJ databases">
        <title>A draft genome of a endophytic bacteria, a new species of Pedobacter.</title>
        <authorList>
            <person name="Zhang Z.D."/>
            <person name="Chen Z.J."/>
        </authorList>
    </citation>
    <scope>NUCLEOTIDE SEQUENCE [LARGE SCALE GENOMIC DNA]</scope>
    <source>
        <strain evidence="10 11">RS10</strain>
    </source>
</reference>
<evidence type="ECO:0000256" key="3">
    <source>
        <dbReference type="ARBA" id="ARBA00022990"/>
    </source>
</evidence>
<evidence type="ECO:0000256" key="5">
    <source>
        <dbReference type="ARBA" id="ARBA00032596"/>
    </source>
</evidence>
<keyword evidence="1" id="KW-0378">Hydrolase</keyword>
<comment type="function">
    <text evidence="6">This enzyme catalyzes the hydrolysis of the N-terminal peptide bond of an N-acetylated peptide to generate an N-acetylated amino acid and a peptide with a free N-terminus. It preferentially cleaves off Ac-Ala, Ac-Met and Ac-Ser. Also, involved in the degradation of oxidized and glycated proteins.</text>
</comment>
<keyword evidence="2" id="KW-0720">Serine protease</keyword>
<accession>A0A366L9V2</accession>
<comment type="caution">
    <text evidence="10">The sequence shown here is derived from an EMBL/GenBank/DDBJ whole genome shotgun (WGS) entry which is preliminary data.</text>
</comment>
<evidence type="ECO:0000256" key="2">
    <source>
        <dbReference type="ARBA" id="ARBA00022825"/>
    </source>
</evidence>
<keyword evidence="2" id="KW-0645">Protease</keyword>
<evidence type="ECO:0000256" key="7">
    <source>
        <dbReference type="SAM" id="SignalP"/>
    </source>
</evidence>
<dbReference type="PROSITE" id="PS00708">
    <property type="entry name" value="PRO_ENDOPEP_SER"/>
    <property type="match status" value="1"/>
</dbReference>
<keyword evidence="11" id="KW-1185">Reference proteome</keyword>